<name>A0A0K2G965_NITMO</name>
<proteinExistence type="predicted"/>
<dbReference type="STRING" id="42253.NITMOv2_1062"/>
<accession>A0A0K2G965</accession>
<dbReference type="Proteomes" id="UP000069205">
    <property type="component" value="Chromosome"/>
</dbReference>
<dbReference type="EMBL" id="CP011801">
    <property type="protein sequence ID" value="ALA57493.1"/>
    <property type="molecule type" value="Genomic_DNA"/>
</dbReference>
<organism evidence="1 2">
    <name type="scientific">Nitrospira moscoviensis</name>
    <dbReference type="NCBI Taxonomy" id="42253"/>
    <lineage>
        <taxon>Bacteria</taxon>
        <taxon>Pseudomonadati</taxon>
        <taxon>Nitrospirota</taxon>
        <taxon>Nitrospiria</taxon>
        <taxon>Nitrospirales</taxon>
        <taxon>Nitrospiraceae</taxon>
        <taxon>Nitrospira</taxon>
    </lineage>
</organism>
<gene>
    <name evidence="1" type="ORF">NITMOv2_1062</name>
</gene>
<keyword evidence="2" id="KW-1185">Reference proteome</keyword>
<evidence type="ECO:0000313" key="2">
    <source>
        <dbReference type="Proteomes" id="UP000069205"/>
    </source>
</evidence>
<protein>
    <submittedName>
        <fullName evidence="1">Uncharacterized protein</fullName>
    </submittedName>
</protein>
<dbReference type="KEGG" id="nmv:NITMOv2_1062"/>
<dbReference type="AlphaFoldDB" id="A0A0K2G965"/>
<evidence type="ECO:0000313" key="1">
    <source>
        <dbReference type="EMBL" id="ALA57493.1"/>
    </source>
</evidence>
<sequence>MHWAGSDGDCGTPKPKRILTAVDRDAILQMLPGHVLSIALTVQWAPYILRIHGGPS</sequence>
<reference evidence="1 2" key="1">
    <citation type="journal article" date="2015" name="Proc. Natl. Acad. Sci. U.S.A.">
        <title>Expanded metabolic versatility of ubiquitous nitrite-oxidizing bacteria from the genus Nitrospira.</title>
        <authorList>
            <person name="Koch H."/>
            <person name="Lucker S."/>
            <person name="Albertsen M."/>
            <person name="Kitzinger K."/>
            <person name="Herbold C."/>
            <person name="Spieck E."/>
            <person name="Nielsen P.H."/>
            <person name="Wagner M."/>
            <person name="Daims H."/>
        </authorList>
    </citation>
    <scope>NUCLEOTIDE SEQUENCE [LARGE SCALE GENOMIC DNA]</scope>
    <source>
        <strain evidence="1 2">NSP M-1</strain>
    </source>
</reference>